<dbReference type="AlphaFoldDB" id="A0A2N0P652"/>
<dbReference type="VEuPathDB" id="FungiDB:RhiirA1_427483"/>
<sequence>DFNEILLPLLELYNPIDGTFLFKFFEPLVNSIIVSNSVKLFTIDNSIYSNYAKKLYDEMV</sequence>
<name>A0A2N0P652_9GLOM</name>
<evidence type="ECO:0000313" key="2">
    <source>
        <dbReference type="Proteomes" id="UP000232722"/>
    </source>
</evidence>
<gene>
    <name evidence="1" type="ORF">RhiirA5_364244</name>
</gene>
<feature type="non-terminal residue" evidence="1">
    <location>
        <position position="1"/>
    </location>
</feature>
<dbReference type="VEuPathDB" id="FungiDB:RhiirFUN_015179"/>
<dbReference type="Proteomes" id="UP000232722">
    <property type="component" value="Unassembled WGS sequence"/>
</dbReference>
<organism evidence="1 2">
    <name type="scientific">Rhizophagus irregularis</name>
    <dbReference type="NCBI Taxonomy" id="588596"/>
    <lineage>
        <taxon>Eukaryota</taxon>
        <taxon>Fungi</taxon>
        <taxon>Fungi incertae sedis</taxon>
        <taxon>Mucoromycota</taxon>
        <taxon>Glomeromycotina</taxon>
        <taxon>Glomeromycetes</taxon>
        <taxon>Glomerales</taxon>
        <taxon>Glomeraceae</taxon>
        <taxon>Rhizophagus</taxon>
    </lineage>
</organism>
<comment type="caution">
    <text evidence="1">The sequence shown here is derived from an EMBL/GenBank/DDBJ whole genome shotgun (WGS) entry which is preliminary data.</text>
</comment>
<proteinExistence type="predicted"/>
<dbReference type="EMBL" id="LLXJ01001409">
    <property type="protein sequence ID" value="PKC02299.1"/>
    <property type="molecule type" value="Genomic_DNA"/>
</dbReference>
<accession>A0A2N0P652</accession>
<dbReference type="VEuPathDB" id="FungiDB:FUN_018759"/>
<reference evidence="1 2" key="2">
    <citation type="submission" date="2017-09" db="EMBL/GenBank/DDBJ databases">
        <title>Extensive intraspecific genome diversity in a model arbuscular mycorrhizal fungus.</title>
        <authorList>
            <person name="Chen E.C."/>
            <person name="Morin E."/>
            <person name="Beaudet D."/>
            <person name="Noel J."/>
            <person name="Ndikumana S."/>
            <person name="Charron P."/>
            <person name="St-Onge C."/>
            <person name="Giorgi J."/>
            <person name="Grigoriev I.V."/>
            <person name="Roux C."/>
            <person name="Martin F.M."/>
            <person name="Corradi N."/>
        </authorList>
    </citation>
    <scope>NUCLEOTIDE SEQUENCE [LARGE SCALE GENOMIC DNA]</scope>
    <source>
        <strain evidence="1 2">A5</strain>
    </source>
</reference>
<protein>
    <submittedName>
        <fullName evidence="1">Uncharacterized protein</fullName>
    </submittedName>
</protein>
<evidence type="ECO:0000313" key="1">
    <source>
        <dbReference type="EMBL" id="PKC02299.1"/>
    </source>
</evidence>
<reference evidence="1 2" key="1">
    <citation type="submission" date="2016-04" db="EMBL/GenBank/DDBJ databases">
        <title>Genome analyses suggest a sexual origin of heterokaryosis in a supposedly ancient asexual fungus.</title>
        <authorList>
            <person name="Ropars J."/>
            <person name="Sedzielewska K."/>
            <person name="Noel J."/>
            <person name="Charron P."/>
            <person name="Farinelli L."/>
            <person name="Marton T."/>
            <person name="Kruger M."/>
            <person name="Pelin A."/>
            <person name="Brachmann A."/>
            <person name="Corradi N."/>
        </authorList>
    </citation>
    <scope>NUCLEOTIDE SEQUENCE [LARGE SCALE GENOMIC DNA]</scope>
    <source>
        <strain evidence="1 2">A5</strain>
    </source>
</reference>